<dbReference type="GO" id="GO:0005524">
    <property type="term" value="F:ATP binding"/>
    <property type="evidence" value="ECO:0007669"/>
    <property type="project" value="UniProtKB-KW"/>
</dbReference>
<keyword evidence="1" id="KW-0547">Nucleotide-binding</keyword>
<evidence type="ECO:0000256" key="1">
    <source>
        <dbReference type="ARBA" id="ARBA00022741"/>
    </source>
</evidence>
<name>A0A7S1B9Q8_9STRA</name>
<dbReference type="Gene3D" id="3.10.330.10">
    <property type="match status" value="1"/>
</dbReference>
<protein>
    <recommendedName>
        <fullName evidence="6">Peroxin-1</fullName>
    </recommendedName>
</protein>
<accession>A0A7S1B9Q8</accession>
<dbReference type="Pfam" id="PF09262">
    <property type="entry name" value="PEX-1N"/>
    <property type="match status" value="1"/>
</dbReference>
<dbReference type="InterPro" id="IPR029067">
    <property type="entry name" value="CDC48_domain_2-like_sf"/>
</dbReference>
<feature type="domain" description="ATPase AAA-type core" evidence="3">
    <location>
        <begin position="491"/>
        <end position="586"/>
    </location>
</feature>
<dbReference type="Pfam" id="PF00004">
    <property type="entry name" value="AAA"/>
    <property type="match status" value="1"/>
</dbReference>
<gene>
    <name evidence="5" type="ORF">CHYS00102_LOCUS5914</name>
</gene>
<dbReference type="GO" id="GO:0016887">
    <property type="term" value="F:ATP hydrolysis activity"/>
    <property type="evidence" value="ECO:0007669"/>
    <property type="project" value="InterPro"/>
</dbReference>
<evidence type="ECO:0000259" key="4">
    <source>
        <dbReference type="Pfam" id="PF09262"/>
    </source>
</evidence>
<sequence>MNNELYRSSSSSYILTDADYSDRHSSNIFFRLSRSLLRALSRDDTEFICIEISQLNAGSIYGSYNGGIVDKGIDIPKDPYGISLKERGRVSIRSIGNPPPGTRIFASSLSEDDWVRIDRVSPLELSSSILSQVSIVYRDMILPVVLLSGGIVRIKIVGCDDLNGKWVRRLIGGTEIIVAPFQRKSSSSIMRIVPCGNFCEESKYCDLVQENRMINHPGPMTIFVPPSFSNEKSSLWGVMQPWNNLWTSRDEIKNKSEKEGIHPSKEVLVKIKSDLSIPEGHVAINSFLQLQLSIPSFAFVQVKAMGSHIVDSLISKTYNKIKNITLYPVDIADLNAEPFYRRWDVTEDEHNVVSSGKCNVKKEDKAECLLHRWIQTLNGEPLLVSDCGLISLNNEHRGKEETFVVKFSVIDGEQSLSFTGEKVKYPYVMYAQDMLLIDKCTLSSNQHCVVSKVDTSLTRHLPTTLLGIRNDTEMMLRYLLPSATTKKGFFLFIGSRGLGKTHVLHFIGSTLRQSCIATVYLNCRRLHSSSPHLRSVLDEISSIFDEAKARAPAVVILDELDELAPNVSTDKGMTDPDQENVSKLVADYIKALLRNEVGYQYNGSAHAPGSVTVVISCKERTSLNESLCIPELLHDWMELKEPDVTMRTDFLKNRRIDSNALVLCKNESVYLGKKTEVR</sequence>
<dbReference type="GO" id="GO:0007031">
    <property type="term" value="P:peroxisome organization"/>
    <property type="evidence" value="ECO:0007669"/>
    <property type="project" value="InterPro"/>
</dbReference>
<evidence type="ECO:0008006" key="6">
    <source>
        <dbReference type="Google" id="ProtNLM"/>
    </source>
</evidence>
<dbReference type="EMBL" id="HBFR01008187">
    <property type="protein sequence ID" value="CAD8878730.1"/>
    <property type="molecule type" value="Transcribed_RNA"/>
</dbReference>
<reference evidence="5" key="1">
    <citation type="submission" date="2021-01" db="EMBL/GenBank/DDBJ databases">
        <authorList>
            <person name="Corre E."/>
            <person name="Pelletier E."/>
            <person name="Niang G."/>
            <person name="Scheremetjew M."/>
            <person name="Finn R."/>
            <person name="Kale V."/>
            <person name="Holt S."/>
            <person name="Cochrane G."/>
            <person name="Meng A."/>
            <person name="Brown T."/>
            <person name="Cohen L."/>
        </authorList>
    </citation>
    <scope>NUCLEOTIDE SEQUENCE</scope>
    <source>
        <strain evidence="5">308</strain>
    </source>
</reference>
<evidence type="ECO:0000259" key="3">
    <source>
        <dbReference type="Pfam" id="PF00004"/>
    </source>
</evidence>
<dbReference type="SUPFAM" id="SSF54585">
    <property type="entry name" value="Cdc48 domain 2-like"/>
    <property type="match status" value="1"/>
</dbReference>
<dbReference type="Gene3D" id="3.40.50.300">
    <property type="entry name" value="P-loop containing nucleotide triphosphate hydrolases"/>
    <property type="match status" value="1"/>
</dbReference>
<dbReference type="GO" id="GO:0005777">
    <property type="term" value="C:peroxisome"/>
    <property type="evidence" value="ECO:0007669"/>
    <property type="project" value="InterPro"/>
</dbReference>
<proteinExistence type="predicted"/>
<feature type="domain" description="Peroxisomal ATPase PEX1 N-terminal C-lobe" evidence="4">
    <location>
        <begin position="103"/>
        <end position="180"/>
    </location>
</feature>
<organism evidence="5">
    <name type="scientific">Corethron hystrix</name>
    <dbReference type="NCBI Taxonomy" id="216773"/>
    <lineage>
        <taxon>Eukaryota</taxon>
        <taxon>Sar</taxon>
        <taxon>Stramenopiles</taxon>
        <taxon>Ochrophyta</taxon>
        <taxon>Bacillariophyta</taxon>
        <taxon>Coscinodiscophyceae</taxon>
        <taxon>Corethrophycidae</taxon>
        <taxon>Corethrales</taxon>
        <taxon>Corethraceae</taxon>
        <taxon>Corethron</taxon>
    </lineage>
</organism>
<dbReference type="AlphaFoldDB" id="A0A7S1B9Q8"/>
<keyword evidence="2" id="KW-0067">ATP-binding</keyword>
<evidence type="ECO:0000256" key="2">
    <source>
        <dbReference type="ARBA" id="ARBA00022840"/>
    </source>
</evidence>
<dbReference type="InterPro" id="IPR003959">
    <property type="entry name" value="ATPase_AAA_core"/>
</dbReference>
<dbReference type="SUPFAM" id="SSF52540">
    <property type="entry name" value="P-loop containing nucleoside triphosphate hydrolases"/>
    <property type="match status" value="1"/>
</dbReference>
<dbReference type="InterPro" id="IPR015342">
    <property type="entry name" value="PEX1-N_C-lobe"/>
</dbReference>
<evidence type="ECO:0000313" key="5">
    <source>
        <dbReference type="EMBL" id="CAD8878730.1"/>
    </source>
</evidence>
<dbReference type="InterPro" id="IPR027417">
    <property type="entry name" value="P-loop_NTPase"/>
</dbReference>